<dbReference type="PRINTS" id="PR00421">
    <property type="entry name" value="THIOREDOXIN"/>
</dbReference>
<sequence>MATLGMSAADKQAIETFRRDVVEPSMTKLVIIDFWAEWCGPCKALSPVIEKVAADYADKGVVLAKIDVDADKFIAAQFQVRSIPTVYAMFQGQLVADLTQARTESQLKAMLDQALAQLPIESPAADKEAEIEPLLAMGEEVLASGDGERAIGIFGQIVQMAPDHPGAQGGLIRALIAAGRVDEAEMAIAHLDADGDAGKGLEIDRARSALALAKNAAPVGDLAPLEAAVAANPGDMDARLALAGGQMAAGERDAAATTLLAMIAEDRDWNDAAARQRLLQLFDVVGLEDPWVSAQRRKLSAVLFG</sequence>
<keyword evidence="2" id="KW-0249">Electron transport</keyword>
<keyword evidence="3" id="KW-1015">Disulfide bond</keyword>
<proteinExistence type="predicted"/>
<name>A0ABX0TYW4_9SPHN</name>
<protein>
    <submittedName>
        <fullName evidence="6">Thioredoxin</fullName>
    </submittedName>
</protein>
<evidence type="ECO:0000256" key="3">
    <source>
        <dbReference type="ARBA" id="ARBA00023157"/>
    </source>
</evidence>
<dbReference type="CDD" id="cd02947">
    <property type="entry name" value="TRX_family"/>
    <property type="match status" value="1"/>
</dbReference>
<evidence type="ECO:0000256" key="4">
    <source>
        <dbReference type="ARBA" id="ARBA00023284"/>
    </source>
</evidence>
<accession>A0ABX0TYW4</accession>
<evidence type="ECO:0000313" key="7">
    <source>
        <dbReference type="Proteomes" id="UP000788153"/>
    </source>
</evidence>
<dbReference type="InterPro" id="IPR013766">
    <property type="entry name" value="Thioredoxin_domain"/>
</dbReference>
<comment type="caution">
    <text evidence="6">The sequence shown here is derived from an EMBL/GenBank/DDBJ whole genome shotgun (WGS) entry which is preliminary data.</text>
</comment>
<keyword evidence="4" id="KW-0676">Redox-active center</keyword>
<dbReference type="SUPFAM" id="SSF48452">
    <property type="entry name" value="TPR-like"/>
    <property type="match status" value="1"/>
</dbReference>
<feature type="domain" description="Thioredoxin" evidence="5">
    <location>
        <begin position="2"/>
        <end position="116"/>
    </location>
</feature>
<evidence type="ECO:0000313" key="6">
    <source>
        <dbReference type="EMBL" id="NIJ23505.1"/>
    </source>
</evidence>
<dbReference type="InterPro" id="IPR011990">
    <property type="entry name" value="TPR-like_helical_dom_sf"/>
</dbReference>
<dbReference type="PANTHER" id="PTHR45663">
    <property type="entry name" value="GEO12009P1"/>
    <property type="match status" value="1"/>
</dbReference>
<dbReference type="Gene3D" id="3.40.30.10">
    <property type="entry name" value="Glutaredoxin"/>
    <property type="match status" value="1"/>
</dbReference>
<dbReference type="Pfam" id="PF14561">
    <property type="entry name" value="TPR_20"/>
    <property type="match status" value="1"/>
</dbReference>
<gene>
    <name evidence="6" type="ORF">FHT01_001047</name>
</gene>
<dbReference type="EMBL" id="JAASQP010000001">
    <property type="protein sequence ID" value="NIJ23505.1"/>
    <property type="molecule type" value="Genomic_DNA"/>
</dbReference>
<keyword evidence="1" id="KW-0813">Transport</keyword>
<dbReference type="Pfam" id="PF14559">
    <property type="entry name" value="TPR_19"/>
    <property type="match status" value="1"/>
</dbReference>
<dbReference type="SUPFAM" id="SSF52833">
    <property type="entry name" value="Thioredoxin-like"/>
    <property type="match status" value="1"/>
</dbReference>
<dbReference type="PROSITE" id="PS00194">
    <property type="entry name" value="THIOREDOXIN_1"/>
    <property type="match status" value="1"/>
</dbReference>
<dbReference type="InterPro" id="IPR017937">
    <property type="entry name" value="Thioredoxin_CS"/>
</dbReference>
<reference evidence="6 7" key="1">
    <citation type="submission" date="2020-03" db="EMBL/GenBank/DDBJ databases">
        <title>Genomic Encyclopedia of Type Strains, Phase IV (KMG-IV): sequencing the most valuable type-strain genomes for metagenomic binning, comparative biology and taxonomic classification.</title>
        <authorList>
            <person name="Goeker M."/>
        </authorList>
    </citation>
    <scope>NUCLEOTIDE SEQUENCE [LARGE SCALE GENOMIC DNA]</scope>
    <source>
        <strain evidence="6 7">DSM 22753</strain>
    </source>
</reference>
<dbReference type="Proteomes" id="UP000788153">
    <property type="component" value="Unassembled WGS sequence"/>
</dbReference>
<evidence type="ECO:0000256" key="1">
    <source>
        <dbReference type="ARBA" id="ARBA00022448"/>
    </source>
</evidence>
<dbReference type="PROSITE" id="PS51352">
    <property type="entry name" value="THIOREDOXIN_2"/>
    <property type="match status" value="1"/>
</dbReference>
<dbReference type="PANTHER" id="PTHR45663:SF11">
    <property type="entry name" value="GEO12009P1"/>
    <property type="match status" value="1"/>
</dbReference>
<evidence type="ECO:0000259" key="5">
    <source>
        <dbReference type="PROSITE" id="PS51352"/>
    </source>
</evidence>
<evidence type="ECO:0000256" key="2">
    <source>
        <dbReference type="ARBA" id="ARBA00022982"/>
    </source>
</evidence>
<dbReference type="Gene3D" id="1.25.40.10">
    <property type="entry name" value="Tetratricopeptide repeat domain"/>
    <property type="match status" value="2"/>
</dbReference>
<keyword evidence="7" id="KW-1185">Reference proteome</keyword>
<dbReference type="InterPro" id="IPR036249">
    <property type="entry name" value="Thioredoxin-like_sf"/>
</dbReference>
<organism evidence="6 7">
    <name type="scientific">Sphingomonas japonica</name>
    <dbReference type="NCBI Taxonomy" id="511662"/>
    <lineage>
        <taxon>Bacteria</taxon>
        <taxon>Pseudomonadati</taxon>
        <taxon>Pseudomonadota</taxon>
        <taxon>Alphaproteobacteria</taxon>
        <taxon>Sphingomonadales</taxon>
        <taxon>Sphingomonadaceae</taxon>
        <taxon>Sphingomonas</taxon>
    </lineage>
</organism>
<dbReference type="Pfam" id="PF00085">
    <property type="entry name" value="Thioredoxin"/>
    <property type="match status" value="1"/>
</dbReference>